<gene>
    <name evidence="1" type="ORF">DU002_00070</name>
</gene>
<name>A0A368NPB8_9GAMM</name>
<comment type="caution">
    <text evidence="1">The sequence shown here is derived from an EMBL/GenBank/DDBJ whole genome shotgun (WGS) entry which is preliminary data.</text>
</comment>
<reference evidence="1 2" key="1">
    <citation type="submission" date="2018-07" db="EMBL/GenBank/DDBJ databases">
        <title>Corallincola holothuriorum sp. nov., a new facultative anaerobe isolated from sea cucumber Apostichopus japonicus.</title>
        <authorList>
            <person name="Xia H."/>
        </authorList>
    </citation>
    <scope>NUCLEOTIDE SEQUENCE [LARGE SCALE GENOMIC DNA]</scope>
    <source>
        <strain evidence="1 2">C4</strain>
    </source>
</reference>
<dbReference type="OrthoDB" id="6226508at2"/>
<dbReference type="PROSITE" id="PS51257">
    <property type="entry name" value="PROKAR_LIPOPROTEIN"/>
    <property type="match status" value="1"/>
</dbReference>
<evidence type="ECO:0008006" key="3">
    <source>
        <dbReference type="Google" id="ProtNLM"/>
    </source>
</evidence>
<organism evidence="1 2">
    <name type="scientific">Corallincola holothuriorum</name>
    <dbReference type="NCBI Taxonomy" id="2282215"/>
    <lineage>
        <taxon>Bacteria</taxon>
        <taxon>Pseudomonadati</taxon>
        <taxon>Pseudomonadota</taxon>
        <taxon>Gammaproteobacteria</taxon>
        <taxon>Alteromonadales</taxon>
        <taxon>Psychromonadaceae</taxon>
        <taxon>Corallincola</taxon>
    </lineage>
</organism>
<dbReference type="EMBL" id="QPID01000001">
    <property type="protein sequence ID" value="RCU52407.1"/>
    <property type="molecule type" value="Genomic_DNA"/>
</dbReference>
<accession>A0A368NPB8</accession>
<evidence type="ECO:0000313" key="1">
    <source>
        <dbReference type="EMBL" id="RCU52407.1"/>
    </source>
</evidence>
<dbReference type="RefSeq" id="WP_114336316.1">
    <property type="nucleotide sequence ID" value="NZ_QPID01000001.1"/>
</dbReference>
<protein>
    <recommendedName>
        <fullName evidence="3">Lipoprotein</fullName>
    </recommendedName>
</protein>
<keyword evidence="2" id="KW-1185">Reference proteome</keyword>
<dbReference type="Proteomes" id="UP000252558">
    <property type="component" value="Unassembled WGS sequence"/>
</dbReference>
<sequence length="184" mass="21268">MKRELLVMLTLVSVVACSSTDDEVPEQVFKGEQLIQPMPLPGGTWERFIYTYPDAKRINWGLVGKKDVLEVVEFFGEELGDLAAYRMRQDKADAAKCASFESELLDTVVRNGYQEMLWQTQCVELETERSLFSYHLSISGHDSFFVLSRRWPDMPKQSSKNAWLDYFSDVMLCDDRLEARPCPY</sequence>
<proteinExistence type="predicted"/>
<evidence type="ECO:0000313" key="2">
    <source>
        <dbReference type="Proteomes" id="UP000252558"/>
    </source>
</evidence>
<dbReference type="AlphaFoldDB" id="A0A368NPB8"/>